<evidence type="ECO:0000313" key="2">
    <source>
        <dbReference type="Proteomes" id="UP000587527"/>
    </source>
</evidence>
<keyword evidence="2" id="KW-1185">Reference proteome</keyword>
<name>A0A841BS88_9ACTN</name>
<comment type="caution">
    <text evidence="1">The sequence shown here is derived from an EMBL/GenBank/DDBJ whole genome shotgun (WGS) entry which is preliminary data.</text>
</comment>
<gene>
    <name evidence="1" type="ORF">F4553_004483</name>
</gene>
<sequence>MIETLMNRMFEPRYPRRYVGKHRAASTLPQLGFAVRRRQDAIA</sequence>
<evidence type="ECO:0000313" key="1">
    <source>
        <dbReference type="EMBL" id="MBB5871104.1"/>
    </source>
</evidence>
<proteinExistence type="predicted"/>
<dbReference type="RefSeq" id="WP_281395039.1">
    <property type="nucleotide sequence ID" value="NZ_JACHMN010000002.1"/>
</dbReference>
<dbReference type="AlphaFoldDB" id="A0A841BS88"/>
<dbReference type="EMBL" id="JACHMN010000002">
    <property type="protein sequence ID" value="MBB5871104.1"/>
    <property type="molecule type" value="Genomic_DNA"/>
</dbReference>
<reference evidence="1 2" key="1">
    <citation type="submission" date="2020-08" db="EMBL/GenBank/DDBJ databases">
        <title>Sequencing the genomes of 1000 actinobacteria strains.</title>
        <authorList>
            <person name="Klenk H.-P."/>
        </authorList>
    </citation>
    <scope>NUCLEOTIDE SEQUENCE [LARGE SCALE GENOMIC DNA]</scope>
    <source>
        <strain evidence="1 2">DSM 45362</strain>
    </source>
</reference>
<dbReference type="Proteomes" id="UP000587527">
    <property type="component" value="Unassembled WGS sequence"/>
</dbReference>
<protein>
    <submittedName>
        <fullName evidence="1">Uncharacterized protein</fullName>
    </submittedName>
</protein>
<organism evidence="1 2">
    <name type="scientific">Allocatelliglobosispora scoriae</name>
    <dbReference type="NCBI Taxonomy" id="643052"/>
    <lineage>
        <taxon>Bacteria</taxon>
        <taxon>Bacillati</taxon>
        <taxon>Actinomycetota</taxon>
        <taxon>Actinomycetes</taxon>
        <taxon>Micromonosporales</taxon>
        <taxon>Micromonosporaceae</taxon>
        <taxon>Allocatelliglobosispora</taxon>
    </lineage>
</organism>
<accession>A0A841BS88</accession>